<comment type="caution">
    <text evidence="6">Lacks conserved residue(s) required for the propagation of feature annotation.</text>
</comment>
<evidence type="ECO:0000256" key="2">
    <source>
        <dbReference type="ARBA" id="ARBA00009190"/>
    </source>
</evidence>
<feature type="compositionally biased region" description="Low complexity" evidence="7">
    <location>
        <begin position="97"/>
        <end position="122"/>
    </location>
</feature>
<evidence type="ECO:0000256" key="6">
    <source>
        <dbReference type="RuleBase" id="RU365102"/>
    </source>
</evidence>
<dbReference type="Proteomes" id="UP000001880">
    <property type="component" value="Chromosome"/>
</dbReference>
<accession>D0LW19</accession>
<dbReference type="InterPro" id="IPR001727">
    <property type="entry name" value="GDT1-like"/>
</dbReference>
<evidence type="ECO:0000256" key="4">
    <source>
        <dbReference type="ARBA" id="ARBA00022989"/>
    </source>
</evidence>
<comment type="subcellular location">
    <subcellularLocation>
        <location evidence="1 6">Membrane</location>
        <topology evidence="1 6">Multi-pass membrane protein</topology>
    </subcellularLocation>
</comment>
<evidence type="ECO:0000256" key="5">
    <source>
        <dbReference type="ARBA" id="ARBA00023136"/>
    </source>
</evidence>
<dbReference type="GO" id="GO:0046873">
    <property type="term" value="F:metal ion transmembrane transporter activity"/>
    <property type="evidence" value="ECO:0007669"/>
    <property type="project" value="InterPro"/>
</dbReference>
<evidence type="ECO:0000313" key="8">
    <source>
        <dbReference type="EMBL" id="ACY15951.1"/>
    </source>
</evidence>
<dbReference type="PANTHER" id="PTHR12608:SF1">
    <property type="entry name" value="TRANSMEMBRANE PROTEIN 165"/>
    <property type="match status" value="1"/>
</dbReference>
<dbReference type="KEGG" id="hoh:Hoch_3449"/>
<comment type="similarity">
    <text evidence="2 6">Belongs to the GDT1 family.</text>
</comment>
<keyword evidence="5 6" id="KW-0472">Membrane</keyword>
<keyword evidence="3 6" id="KW-0812">Transmembrane</keyword>
<dbReference type="GO" id="GO:0016020">
    <property type="term" value="C:membrane"/>
    <property type="evidence" value="ECO:0007669"/>
    <property type="project" value="UniProtKB-SubCell"/>
</dbReference>
<dbReference type="eggNOG" id="COG2119">
    <property type="taxonomic scope" value="Bacteria"/>
</dbReference>
<dbReference type="AlphaFoldDB" id="D0LW19"/>
<evidence type="ECO:0000313" key="9">
    <source>
        <dbReference type="Proteomes" id="UP000001880"/>
    </source>
</evidence>
<sequence length="122" mass="11946">MDWKLFATTFAAIFLAELGDKTQLATLSLSAGGSSRWVVFAGSALALVATSAIAVLVGDALTRVVPPIWIRRTAGALFVVLGVVFLLSGGGGDAGESATPDSASSATSAAPPSGGPGAPAAT</sequence>
<feature type="transmembrane region" description="Helical" evidence="6">
    <location>
        <begin position="69"/>
        <end position="87"/>
    </location>
</feature>
<dbReference type="EMBL" id="CP001804">
    <property type="protein sequence ID" value="ACY15951.1"/>
    <property type="molecule type" value="Genomic_DNA"/>
</dbReference>
<evidence type="ECO:0000256" key="3">
    <source>
        <dbReference type="ARBA" id="ARBA00022692"/>
    </source>
</evidence>
<protein>
    <recommendedName>
        <fullName evidence="6">GDT1 family protein</fullName>
    </recommendedName>
</protein>
<feature type="region of interest" description="Disordered" evidence="7">
    <location>
        <begin position="92"/>
        <end position="122"/>
    </location>
</feature>
<dbReference type="Pfam" id="PF01169">
    <property type="entry name" value="GDT1"/>
    <property type="match status" value="1"/>
</dbReference>
<reference evidence="8 9" key="1">
    <citation type="journal article" date="2010" name="Stand. Genomic Sci.">
        <title>Complete genome sequence of Haliangium ochraceum type strain (SMP-2).</title>
        <authorList>
            <consortium name="US DOE Joint Genome Institute (JGI-PGF)"/>
            <person name="Ivanova N."/>
            <person name="Daum C."/>
            <person name="Lang E."/>
            <person name="Abt B."/>
            <person name="Kopitz M."/>
            <person name="Saunders E."/>
            <person name="Lapidus A."/>
            <person name="Lucas S."/>
            <person name="Glavina Del Rio T."/>
            <person name="Nolan M."/>
            <person name="Tice H."/>
            <person name="Copeland A."/>
            <person name="Cheng J.F."/>
            <person name="Chen F."/>
            <person name="Bruce D."/>
            <person name="Goodwin L."/>
            <person name="Pitluck S."/>
            <person name="Mavromatis K."/>
            <person name="Pati A."/>
            <person name="Mikhailova N."/>
            <person name="Chen A."/>
            <person name="Palaniappan K."/>
            <person name="Land M."/>
            <person name="Hauser L."/>
            <person name="Chang Y.J."/>
            <person name="Jeffries C.D."/>
            <person name="Detter J.C."/>
            <person name="Brettin T."/>
            <person name="Rohde M."/>
            <person name="Goker M."/>
            <person name="Bristow J."/>
            <person name="Markowitz V."/>
            <person name="Eisen J.A."/>
            <person name="Hugenholtz P."/>
            <person name="Kyrpides N.C."/>
            <person name="Klenk H.P."/>
        </authorList>
    </citation>
    <scope>NUCLEOTIDE SEQUENCE [LARGE SCALE GENOMIC DNA]</scope>
    <source>
        <strain evidence="9">DSM 14365 / CIP 107738 / JCM 11303 / AJ 13395 / SMP-2</strain>
    </source>
</reference>
<evidence type="ECO:0000256" key="7">
    <source>
        <dbReference type="SAM" id="MobiDB-lite"/>
    </source>
</evidence>
<dbReference type="OrthoDB" id="9801356at2"/>
<dbReference type="RefSeq" id="WP_012828550.1">
    <property type="nucleotide sequence ID" value="NC_013440.1"/>
</dbReference>
<proteinExistence type="inferred from homology"/>
<gene>
    <name evidence="8" type="ordered locus">Hoch_3449</name>
</gene>
<name>D0LW19_HALO1</name>
<organism evidence="8 9">
    <name type="scientific">Haliangium ochraceum (strain DSM 14365 / JCM 11303 / SMP-2)</name>
    <dbReference type="NCBI Taxonomy" id="502025"/>
    <lineage>
        <taxon>Bacteria</taxon>
        <taxon>Pseudomonadati</taxon>
        <taxon>Myxococcota</taxon>
        <taxon>Polyangia</taxon>
        <taxon>Haliangiales</taxon>
        <taxon>Kofleriaceae</taxon>
        <taxon>Haliangium</taxon>
    </lineage>
</organism>
<feature type="transmembrane region" description="Helical" evidence="6">
    <location>
        <begin position="37"/>
        <end position="57"/>
    </location>
</feature>
<dbReference type="PANTHER" id="PTHR12608">
    <property type="entry name" value="TRANSMEMBRANE PROTEIN HTP-1 RELATED"/>
    <property type="match status" value="1"/>
</dbReference>
<keyword evidence="9" id="KW-1185">Reference proteome</keyword>
<evidence type="ECO:0000256" key="1">
    <source>
        <dbReference type="ARBA" id="ARBA00004141"/>
    </source>
</evidence>
<keyword evidence="4 6" id="KW-1133">Transmembrane helix</keyword>
<dbReference type="HOGENOM" id="CLU_140894_3_1_7"/>